<evidence type="ECO:0000313" key="1">
    <source>
        <dbReference type="EMBL" id="QGS09007.1"/>
    </source>
</evidence>
<name>A0AAP9HCR8_9BACL</name>
<accession>A0AAP9HCR8</accession>
<organism evidence="1 2">
    <name type="scientific">Gemella morbillorum</name>
    <dbReference type="NCBI Taxonomy" id="29391"/>
    <lineage>
        <taxon>Bacteria</taxon>
        <taxon>Bacillati</taxon>
        <taxon>Bacillota</taxon>
        <taxon>Bacilli</taxon>
        <taxon>Bacillales</taxon>
        <taxon>Gemellaceae</taxon>
        <taxon>Gemella</taxon>
    </lineage>
</organism>
<dbReference type="InterPro" id="IPR031002">
    <property type="entry name" value="D_pro_red_PrdA"/>
</dbReference>
<dbReference type="GO" id="GO:0050002">
    <property type="term" value="F:D-proline reductase activity"/>
    <property type="evidence" value="ECO:0007669"/>
    <property type="project" value="UniProtKB-EC"/>
</dbReference>
<sequence>MSITAETAKEHLNDKAVFCCRAEEGIVIGPDNLEDPGLFDDLVDSGLLSFPDDALTIGQVLGAKLLKTTDALIPITPSIIDAVQGGEEKAEEAVEEVVEAAPVAAAPVAEVAPVAAAPVAQASAQAGVFKLQIGKGENINIEIPLSTFAGQAASTVAPVAAPVAAPAVEAKAVEVKADAPVAAAKEEKTGEAKFIRSLHTKHYKIEEVVFGEKTEIKGTTLVLRTPEDLCKEAAESEVLVEDVKLEIITPDKYDTYSETIMDVQPICVKEEGEIGHGITRELKGVVMVLTGTDANGVQIGEFGSSEGELERNIMWGRPGAPDKGEIFIKGQVTIKAGANMERPGPLAAHKAFDHITEEIRKALKEVEDESLVVGNINIEQYRHPGNKKVLIVKEIMGQGAMHDNLILPVEPVGTLGAKPNVDLGNLPVMLAPTEVLDGGIHALTCIGPASKETSRHYYREPLVLEAMADEEIDLVGVLLVGSPQANSEKFYVSKRVGMTIEAMDIDGAIVTTEGFGNNHIDFASHIEEIGKRGVSVVGMTYSAVQGALVVGNEYMSAMVDNNKSKQGIENEILSNNTLCKEDAIRALAMLKTQMGGGTIKKAERKWNPNVKLNNVEIIEKTTGEKLELVDNEQVLPKSKKRQEIYEKED</sequence>
<dbReference type="InterPro" id="IPR015417">
    <property type="entry name" value="Gly_reductase_pB_sua/b"/>
</dbReference>
<dbReference type="EC" id="1.21.4.1" evidence="1"/>
<dbReference type="RefSeq" id="WP_004634008.1">
    <property type="nucleotide sequence ID" value="NZ_CP046314.1"/>
</dbReference>
<keyword evidence="2" id="KW-1185">Reference proteome</keyword>
<evidence type="ECO:0000313" key="2">
    <source>
        <dbReference type="Proteomes" id="UP000425411"/>
    </source>
</evidence>
<proteinExistence type="predicted"/>
<protein>
    <submittedName>
        <fullName evidence="1">D-proline reductase (Dithiol) proprotein PrdA</fullName>
        <ecNumber evidence="1">1.21.4.1</ecNumber>
    </submittedName>
</protein>
<dbReference type="EMBL" id="CP046314">
    <property type="protein sequence ID" value="QGS09007.1"/>
    <property type="molecule type" value="Genomic_DNA"/>
</dbReference>
<dbReference type="Pfam" id="PF09338">
    <property type="entry name" value="Gly_reductase"/>
    <property type="match status" value="1"/>
</dbReference>
<dbReference type="AlphaFoldDB" id="A0AAP9HCR8"/>
<dbReference type="Proteomes" id="UP000425411">
    <property type="component" value="Chromosome"/>
</dbReference>
<dbReference type="NCBIfam" id="TIGR04480">
    <property type="entry name" value="D_pro_red_PrdA"/>
    <property type="match status" value="1"/>
</dbReference>
<reference evidence="1 2" key="1">
    <citation type="submission" date="2019-11" db="EMBL/GenBank/DDBJ databases">
        <title>FDA dAtabase for Regulatory Grade micrObial Sequences (FDA-ARGOS): Supporting development and validation of Infectious Disease Dx tests.</title>
        <authorList>
            <person name="Turner S."/>
            <person name="Byrd R."/>
            <person name="Tallon L."/>
            <person name="Sadzewicz L."/>
            <person name="Vavikolanu K."/>
            <person name="Mehta A."/>
            <person name="Aluvathingal J."/>
            <person name="Nadendla S."/>
            <person name="Myers T."/>
            <person name="Yan Y."/>
            <person name="Sichtig H."/>
        </authorList>
    </citation>
    <scope>NUCLEOTIDE SEQUENCE [LARGE SCALE GENOMIC DNA]</scope>
    <source>
        <strain evidence="1 2">FDAARGOS_741</strain>
    </source>
</reference>
<gene>
    <name evidence="1" type="primary">prdA</name>
    <name evidence="1" type="ORF">FOC49_03540</name>
</gene>
<keyword evidence="1" id="KW-0560">Oxidoreductase</keyword>